<dbReference type="Proteomes" id="UP000640930">
    <property type="component" value="Unassembled WGS sequence"/>
</dbReference>
<evidence type="ECO:0000313" key="1">
    <source>
        <dbReference type="EMBL" id="MBD8027201.1"/>
    </source>
</evidence>
<dbReference type="EMBL" id="JACSQA010000015">
    <property type="protein sequence ID" value="MBD8027201.1"/>
    <property type="molecule type" value="Genomic_DNA"/>
</dbReference>
<dbReference type="Pfam" id="PF14106">
    <property type="entry name" value="DUF4279"/>
    <property type="match status" value="1"/>
</dbReference>
<gene>
    <name evidence="1" type="ORF">H9636_11110</name>
</gene>
<keyword evidence="2" id="KW-1185">Reference proteome</keyword>
<dbReference type="InterPro" id="IPR025459">
    <property type="entry name" value="DUF4279"/>
</dbReference>
<comment type="caution">
    <text evidence="1">The sequence shown here is derived from an EMBL/GenBank/DDBJ whole genome shotgun (WGS) entry which is preliminary data.</text>
</comment>
<evidence type="ECO:0000313" key="2">
    <source>
        <dbReference type="Proteomes" id="UP000640930"/>
    </source>
</evidence>
<reference evidence="1 2" key="1">
    <citation type="submission" date="2020-08" db="EMBL/GenBank/DDBJ databases">
        <title>A Genomic Blueprint of the Chicken Gut Microbiome.</title>
        <authorList>
            <person name="Gilroy R."/>
            <person name="Ravi A."/>
            <person name="Getino M."/>
            <person name="Pursley I."/>
            <person name="Horton D.L."/>
            <person name="Alikhan N.-F."/>
            <person name="Baker D."/>
            <person name="Gharbi K."/>
            <person name="Hall N."/>
            <person name="Watson M."/>
            <person name="Adriaenssens E.M."/>
            <person name="Foster-Nyarko E."/>
            <person name="Jarju S."/>
            <person name="Secka A."/>
            <person name="Antonio M."/>
            <person name="Oren A."/>
            <person name="Chaudhuri R."/>
            <person name="La Ragione R.M."/>
            <person name="Hildebrand F."/>
            <person name="Pallen M.J."/>
        </authorList>
    </citation>
    <scope>NUCLEOTIDE SEQUENCE [LARGE SCALE GENOMIC DNA]</scope>
    <source>
        <strain evidence="1 2">Re31</strain>
    </source>
</reference>
<sequence>MEKTTLYAYVSFIGNENVVDFPLEVLTERLGVQPTETWRVGDKVNINYSRVRSFTCWKYESETLETLDVDDVLLPILNVFQSKTVIINQLKKELNLDVRIELVIAMIDGYTPGLVISPEFSSFAAAIDAYIDIDMYVRPFSEPEVE</sequence>
<dbReference type="RefSeq" id="WP_191707670.1">
    <property type="nucleotide sequence ID" value="NZ_JACSQA010000015.1"/>
</dbReference>
<organism evidence="1 2">
    <name type="scientific">Ureibacillus galli</name>
    <dbReference type="NCBI Taxonomy" id="2762222"/>
    <lineage>
        <taxon>Bacteria</taxon>
        <taxon>Bacillati</taxon>
        <taxon>Bacillota</taxon>
        <taxon>Bacilli</taxon>
        <taxon>Bacillales</taxon>
        <taxon>Caryophanaceae</taxon>
        <taxon>Ureibacillus</taxon>
    </lineage>
</organism>
<protein>
    <submittedName>
        <fullName evidence="1">DUF4279 domain-containing protein</fullName>
    </submittedName>
</protein>
<accession>A0ABR8XDC1</accession>
<name>A0ABR8XDC1_9BACL</name>
<proteinExistence type="predicted"/>